<dbReference type="PROSITE" id="PS00086">
    <property type="entry name" value="CYTOCHROME_P450"/>
    <property type="match status" value="1"/>
</dbReference>
<dbReference type="InterPro" id="IPR002401">
    <property type="entry name" value="Cyt_P450_E_grp-I"/>
</dbReference>
<dbReference type="Pfam" id="PF00067">
    <property type="entry name" value="p450"/>
    <property type="match status" value="1"/>
</dbReference>
<keyword evidence="5 9" id="KW-0479">Metal-binding</keyword>
<comment type="similarity">
    <text evidence="3 10">Belongs to the cytochrome P450 family.</text>
</comment>
<dbReference type="HOGENOM" id="CLU_001570_2_3_1"/>
<proteinExistence type="inferred from homology"/>
<evidence type="ECO:0000256" key="3">
    <source>
        <dbReference type="ARBA" id="ARBA00010617"/>
    </source>
</evidence>
<dbReference type="OrthoDB" id="2789670at2759"/>
<dbReference type="InterPro" id="IPR050364">
    <property type="entry name" value="Cytochrome_P450_fung"/>
</dbReference>
<evidence type="ECO:0000256" key="4">
    <source>
        <dbReference type="ARBA" id="ARBA00022617"/>
    </source>
</evidence>
<dbReference type="CDD" id="cd11065">
    <property type="entry name" value="CYP64-like"/>
    <property type="match status" value="1"/>
</dbReference>
<dbReference type="AlphaFoldDB" id="B0DF99"/>
<dbReference type="PRINTS" id="PR00463">
    <property type="entry name" value="EP450I"/>
</dbReference>
<dbReference type="GO" id="GO:0020037">
    <property type="term" value="F:heme binding"/>
    <property type="evidence" value="ECO:0007669"/>
    <property type="project" value="InterPro"/>
</dbReference>
<dbReference type="Proteomes" id="UP000001194">
    <property type="component" value="Unassembled WGS sequence"/>
</dbReference>
<organism evidence="13">
    <name type="scientific">Laccaria bicolor (strain S238N-H82 / ATCC MYA-4686)</name>
    <name type="common">Bicoloured deceiver</name>
    <name type="synonym">Laccaria laccata var. bicolor</name>
    <dbReference type="NCBI Taxonomy" id="486041"/>
    <lineage>
        <taxon>Eukaryota</taxon>
        <taxon>Fungi</taxon>
        <taxon>Dikarya</taxon>
        <taxon>Basidiomycota</taxon>
        <taxon>Agaricomycotina</taxon>
        <taxon>Agaricomycetes</taxon>
        <taxon>Agaricomycetidae</taxon>
        <taxon>Agaricales</taxon>
        <taxon>Agaricineae</taxon>
        <taxon>Hydnangiaceae</taxon>
        <taxon>Laccaria</taxon>
    </lineage>
</organism>
<dbReference type="EMBL" id="DS547107">
    <property type="protein sequence ID" value="EDR06822.1"/>
    <property type="molecule type" value="Genomic_DNA"/>
</dbReference>
<sequence>MGLTLTDLCAILLAVALALLLRDRLKQKSKLPLPPGPKKYPFIGNMLSIPQTLEWETYARWGRECSDIIYLEGPGLSLIVLNSVKSVTDLLGERSAIYSSRPRATMVNEFMGLSWLMSSLPYGKLWMERRRIFHQRFHPSDSAVYRPRQLAHVHKMLLQLVETPQEFMDHIKYMNGGLTLSLAYGIRVLPKNDPFITLSERVSESLQSLLGNPRTFLADSIPLFSYILEYLAGANRMATERRLLAARLRDAPFAAAQKDIADGVATPSFVSRCLENLVEWEGDDKSGYEIIKDTAGVFFLAGSGSTSAALYTIILALLQFSDVQAKAQKELDEVVGRDRLPDLCDEASLPYLSAVIKEAFRQEQFFFSHALPVAPIALPHSLTREDEYEGYRIPAHSIVIGNAWAMLHNEADYPNPELFRPERFLKGGKLDNDVRDPIALSFGFGRRACPGSHIALSTVWLTTASILSAFTITKPVDNDGKVIEPSMEYLSAVTSQPLPFKCDISPRHPGVKGLIRAAIDSDGDGEGMPT</sequence>
<evidence type="ECO:0000256" key="10">
    <source>
        <dbReference type="RuleBase" id="RU000461"/>
    </source>
</evidence>
<dbReference type="GO" id="GO:0004497">
    <property type="term" value="F:monooxygenase activity"/>
    <property type="evidence" value="ECO:0007669"/>
    <property type="project" value="UniProtKB-KW"/>
</dbReference>
<feature type="chain" id="PRO_5002747209" evidence="11">
    <location>
        <begin position="19"/>
        <end position="530"/>
    </location>
</feature>
<evidence type="ECO:0000256" key="1">
    <source>
        <dbReference type="ARBA" id="ARBA00001971"/>
    </source>
</evidence>
<dbReference type="InterPro" id="IPR036396">
    <property type="entry name" value="Cyt_P450_sf"/>
</dbReference>
<comment type="pathway">
    <text evidence="2">Secondary metabolite biosynthesis.</text>
</comment>
<evidence type="ECO:0000256" key="8">
    <source>
        <dbReference type="ARBA" id="ARBA00023033"/>
    </source>
</evidence>
<dbReference type="InParanoid" id="B0DF99"/>
<keyword evidence="13" id="KW-1185">Reference proteome</keyword>
<dbReference type="PANTHER" id="PTHR46300">
    <property type="entry name" value="P450, PUTATIVE (EUROFUNG)-RELATED-RELATED"/>
    <property type="match status" value="1"/>
</dbReference>
<dbReference type="KEGG" id="lbc:LACBIDRAFT_250965"/>
<accession>B0DF99</accession>
<evidence type="ECO:0000256" key="5">
    <source>
        <dbReference type="ARBA" id="ARBA00022723"/>
    </source>
</evidence>
<reference evidence="12 13" key="1">
    <citation type="journal article" date="2008" name="Nature">
        <title>The genome of Laccaria bicolor provides insights into mycorrhizal symbiosis.</title>
        <authorList>
            <person name="Martin F."/>
            <person name="Aerts A."/>
            <person name="Ahren D."/>
            <person name="Brun A."/>
            <person name="Danchin E.G.J."/>
            <person name="Duchaussoy F."/>
            <person name="Gibon J."/>
            <person name="Kohler A."/>
            <person name="Lindquist E."/>
            <person name="Pereda V."/>
            <person name="Salamov A."/>
            <person name="Shapiro H.J."/>
            <person name="Wuyts J."/>
            <person name="Blaudez D."/>
            <person name="Buee M."/>
            <person name="Brokstein P."/>
            <person name="Canbaeck B."/>
            <person name="Cohen D."/>
            <person name="Courty P.E."/>
            <person name="Coutinho P.M."/>
            <person name="Delaruelle C."/>
            <person name="Detter J.C."/>
            <person name="Deveau A."/>
            <person name="DiFazio S."/>
            <person name="Duplessis S."/>
            <person name="Fraissinet-Tachet L."/>
            <person name="Lucic E."/>
            <person name="Frey-Klett P."/>
            <person name="Fourrey C."/>
            <person name="Feussner I."/>
            <person name="Gay G."/>
            <person name="Grimwood J."/>
            <person name="Hoegger P.J."/>
            <person name="Jain P."/>
            <person name="Kilaru S."/>
            <person name="Labbe J."/>
            <person name="Lin Y.C."/>
            <person name="Legue V."/>
            <person name="Le Tacon F."/>
            <person name="Marmeisse R."/>
            <person name="Melayah D."/>
            <person name="Montanini B."/>
            <person name="Muratet M."/>
            <person name="Nehls U."/>
            <person name="Niculita-Hirzel H."/>
            <person name="Oudot-Le Secq M.P."/>
            <person name="Peter M."/>
            <person name="Quesneville H."/>
            <person name="Rajashekar B."/>
            <person name="Reich M."/>
            <person name="Rouhier N."/>
            <person name="Schmutz J."/>
            <person name="Yin T."/>
            <person name="Chalot M."/>
            <person name="Henrissat B."/>
            <person name="Kuees U."/>
            <person name="Lucas S."/>
            <person name="Van de Peer Y."/>
            <person name="Podila G.K."/>
            <person name="Polle A."/>
            <person name="Pukkila P.J."/>
            <person name="Richardson P.M."/>
            <person name="Rouze P."/>
            <person name="Sanders I.R."/>
            <person name="Stajich J.E."/>
            <person name="Tunlid A."/>
            <person name="Tuskan G."/>
            <person name="Grigoriev I.V."/>
        </authorList>
    </citation>
    <scope>NUCLEOTIDE SEQUENCE [LARGE SCALE GENOMIC DNA]</scope>
    <source>
        <strain evidence="13">S238N-H82 / ATCC MYA-4686</strain>
    </source>
</reference>
<comment type="cofactor">
    <cofactor evidence="1 9">
        <name>heme</name>
        <dbReference type="ChEBI" id="CHEBI:30413"/>
    </cofactor>
</comment>
<evidence type="ECO:0000313" key="12">
    <source>
        <dbReference type="EMBL" id="EDR06822.1"/>
    </source>
</evidence>
<dbReference type="GO" id="GO:0005506">
    <property type="term" value="F:iron ion binding"/>
    <property type="evidence" value="ECO:0007669"/>
    <property type="project" value="InterPro"/>
</dbReference>
<dbReference type="PANTHER" id="PTHR46300:SF7">
    <property type="entry name" value="P450, PUTATIVE (EUROFUNG)-RELATED"/>
    <property type="match status" value="1"/>
</dbReference>
<protein>
    <submittedName>
        <fullName evidence="12">Predicted protein</fullName>
    </submittedName>
</protein>
<dbReference type="GeneID" id="6078154"/>
<gene>
    <name evidence="12" type="ORF">LACBIDRAFT_250965</name>
</gene>
<feature type="binding site" description="axial binding residue" evidence="9">
    <location>
        <position position="449"/>
    </location>
    <ligand>
        <name>heme</name>
        <dbReference type="ChEBI" id="CHEBI:30413"/>
    </ligand>
    <ligandPart>
        <name>Fe</name>
        <dbReference type="ChEBI" id="CHEBI:18248"/>
    </ligandPart>
</feature>
<name>B0DF99_LACBS</name>
<evidence type="ECO:0000256" key="6">
    <source>
        <dbReference type="ARBA" id="ARBA00023002"/>
    </source>
</evidence>
<evidence type="ECO:0000256" key="7">
    <source>
        <dbReference type="ARBA" id="ARBA00023004"/>
    </source>
</evidence>
<keyword evidence="7 9" id="KW-0408">Iron</keyword>
<evidence type="ECO:0000256" key="9">
    <source>
        <dbReference type="PIRSR" id="PIRSR602401-1"/>
    </source>
</evidence>
<evidence type="ECO:0000256" key="11">
    <source>
        <dbReference type="SAM" id="SignalP"/>
    </source>
</evidence>
<evidence type="ECO:0000256" key="2">
    <source>
        <dbReference type="ARBA" id="ARBA00005179"/>
    </source>
</evidence>
<keyword evidence="4 9" id="KW-0349">Heme</keyword>
<keyword evidence="6 10" id="KW-0560">Oxidoreductase</keyword>
<dbReference type="RefSeq" id="XP_001882669.1">
    <property type="nucleotide sequence ID" value="XM_001882634.1"/>
</dbReference>
<keyword evidence="8 10" id="KW-0503">Monooxygenase</keyword>
<keyword evidence="11" id="KW-0732">Signal</keyword>
<dbReference type="SUPFAM" id="SSF48264">
    <property type="entry name" value="Cytochrome P450"/>
    <property type="match status" value="1"/>
</dbReference>
<feature type="signal peptide" evidence="11">
    <location>
        <begin position="1"/>
        <end position="18"/>
    </location>
</feature>
<dbReference type="STRING" id="486041.B0DF99"/>
<dbReference type="GO" id="GO:0016705">
    <property type="term" value="F:oxidoreductase activity, acting on paired donors, with incorporation or reduction of molecular oxygen"/>
    <property type="evidence" value="ECO:0007669"/>
    <property type="project" value="InterPro"/>
</dbReference>
<evidence type="ECO:0000313" key="13">
    <source>
        <dbReference type="Proteomes" id="UP000001194"/>
    </source>
</evidence>
<dbReference type="InterPro" id="IPR001128">
    <property type="entry name" value="Cyt_P450"/>
</dbReference>
<dbReference type="Gene3D" id="1.10.630.10">
    <property type="entry name" value="Cytochrome P450"/>
    <property type="match status" value="1"/>
</dbReference>
<dbReference type="InterPro" id="IPR017972">
    <property type="entry name" value="Cyt_P450_CS"/>
</dbReference>